<dbReference type="PANTHER" id="PTHR18964">
    <property type="entry name" value="ROK (REPRESSOR, ORF, KINASE) FAMILY"/>
    <property type="match status" value="1"/>
</dbReference>
<dbReference type="CDD" id="cd24076">
    <property type="entry name" value="ASKHA_ATPase_ROK_BsXylR-like"/>
    <property type="match status" value="1"/>
</dbReference>
<dbReference type="InterPro" id="IPR036388">
    <property type="entry name" value="WH-like_DNA-bd_sf"/>
</dbReference>
<dbReference type="EMBL" id="JAANNP010000030">
    <property type="protein sequence ID" value="NHC15439.1"/>
    <property type="molecule type" value="Genomic_DNA"/>
</dbReference>
<evidence type="ECO:0000256" key="1">
    <source>
        <dbReference type="ARBA" id="ARBA00006479"/>
    </source>
</evidence>
<dbReference type="Proteomes" id="UP000800981">
    <property type="component" value="Unassembled WGS sequence"/>
</dbReference>
<dbReference type="SUPFAM" id="SSF46785">
    <property type="entry name" value="Winged helix' DNA-binding domain"/>
    <property type="match status" value="1"/>
</dbReference>
<accession>A0ABX0GX05</accession>
<dbReference type="InterPro" id="IPR043129">
    <property type="entry name" value="ATPase_NBD"/>
</dbReference>
<organism evidence="3 4">
    <name type="scientific">Motilibacter deserti</name>
    <dbReference type="NCBI Taxonomy" id="2714956"/>
    <lineage>
        <taxon>Bacteria</taxon>
        <taxon>Bacillati</taxon>
        <taxon>Actinomycetota</taxon>
        <taxon>Actinomycetes</taxon>
        <taxon>Motilibacterales</taxon>
        <taxon>Motilibacteraceae</taxon>
        <taxon>Motilibacter</taxon>
    </lineage>
</organism>
<dbReference type="Gene3D" id="3.30.420.40">
    <property type="match status" value="2"/>
</dbReference>
<proteinExistence type="inferred from homology"/>
<keyword evidence="4" id="KW-1185">Reference proteome</keyword>
<comment type="similarity">
    <text evidence="1">Belongs to the ROK (NagC/XylR) family.</text>
</comment>
<feature type="domain" description="HTH marR-type" evidence="2">
    <location>
        <begin position="8"/>
        <end position="54"/>
    </location>
</feature>
<protein>
    <submittedName>
        <fullName evidence="3">ROK family transcriptional regulator</fullName>
    </submittedName>
</protein>
<evidence type="ECO:0000313" key="4">
    <source>
        <dbReference type="Proteomes" id="UP000800981"/>
    </source>
</evidence>
<dbReference type="Gene3D" id="1.10.10.10">
    <property type="entry name" value="Winged helix-like DNA-binding domain superfamily/Winged helix DNA-binding domain"/>
    <property type="match status" value="1"/>
</dbReference>
<sequence length="400" mass="40559">MREHNLALALREIAFAHTPVSRADIASATGLTRATASSLVDALVGAGLVVESGPTARPRGGRPATGLVLSSTGPAGIGIEVNVDYVAVCVMDLAGVVRHRRIEGGDWRDVPAPEALARAASLTADVARSARRSGLRLAGAALAVPGLVQAPYGPLQLAPNLGWQDLDVLAVLRDAPDLPAVPLTVDNEANFAALAELYAAPAEPGAPRSFLHVSGEIGIGSGIVLNGALVRGRHGWSGELGHLTVSPDGPDCTCGSRGCLEQYAGLDAILRAAGLPAPRGTSLGGVSAVERIVETAKTADPSMLAALESAGTALGVALAGALNLLDLDAVVLGGAYARLAPWILEFVEQEIGGRLLSAPWSAPQVRASLLQADAAVLGAARSVVQGVVDDPASWVARVGA</sequence>
<evidence type="ECO:0000313" key="3">
    <source>
        <dbReference type="EMBL" id="NHC15439.1"/>
    </source>
</evidence>
<dbReference type="PANTHER" id="PTHR18964:SF149">
    <property type="entry name" value="BIFUNCTIONAL UDP-N-ACETYLGLUCOSAMINE 2-EPIMERASE_N-ACETYLMANNOSAMINE KINASE"/>
    <property type="match status" value="1"/>
</dbReference>
<dbReference type="SUPFAM" id="SSF53067">
    <property type="entry name" value="Actin-like ATPase domain"/>
    <property type="match status" value="2"/>
</dbReference>
<dbReference type="Pfam" id="PF12802">
    <property type="entry name" value="MarR_2"/>
    <property type="match status" value="1"/>
</dbReference>
<dbReference type="InterPro" id="IPR036390">
    <property type="entry name" value="WH_DNA-bd_sf"/>
</dbReference>
<reference evidence="3 4" key="1">
    <citation type="submission" date="2020-03" db="EMBL/GenBank/DDBJ databases">
        <title>Two novel Motilibacter sp.</title>
        <authorList>
            <person name="Liu S."/>
        </authorList>
    </citation>
    <scope>NUCLEOTIDE SEQUENCE [LARGE SCALE GENOMIC DNA]</scope>
    <source>
        <strain evidence="3 4">E257</strain>
    </source>
</reference>
<name>A0ABX0GX05_9ACTN</name>
<dbReference type="Pfam" id="PF00480">
    <property type="entry name" value="ROK"/>
    <property type="match status" value="1"/>
</dbReference>
<dbReference type="InterPro" id="IPR000600">
    <property type="entry name" value="ROK"/>
</dbReference>
<comment type="caution">
    <text evidence="3">The sequence shown here is derived from an EMBL/GenBank/DDBJ whole genome shotgun (WGS) entry which is preliminary data.</text>
</comment>
<dbReference type="InterPro" id="IPR000835">
    <property type="entry name" value="HTH_MarR-typ"/>
</dbReference>
<gene>
    <name evidence="3" type="ORF">G9H71_16795</name>
</gene>
<evidence type="ECO:0000259" key="2">
    <source>
        <dbReference type="Pfam" id="PF12802"/>
    </source>
</evidence>